<dbReference type="Proteomes" id="UP001281656">
    <property type="component" value="Unassembled WGS sequence"/>
</dbReference>
<keyword evidence="5" id="KW-1185">Reference proteome</keyword>
<keyword evidence="2 3" id="KW-0472">Membrane</keyword>
<feature type="transmembrane region" description="Helical" evidence="3">
    <location>
        <begin position="418"/>
        <end position="443"/>
    </location>
</feature>
<protein>
    <submittedName>
        <fullName evidence="4">Spore germination protein</fullName>
    </submittedName>
</protein>
<dbReference type="InterPro" id="IPR050768">
    <property type="entry name" value="UPF0353/GerABKA_families"/>
</dbReference>
<dbReference type="InterPro" id="IPR004995">
    <property type="entry name" value="Spore_Ger"/>
</dbReference>
<accession>A0ABU4JXM0</accession>
<dbReference type="Pfam" id="PF03323">
    <property type="entry name" value="GerA"/>
    <property type="match status" value="1"/>
</dbReference>
<comment type="caution">
    <text evidence="4">The sequence shown here is derived from an EMBL/GenBank/DDBJ whole genome shotgun (WGS) entry which is preliminary data.</text>
</comment>
<feature type="transmembrane region" description="Helical" evidence="3">
    <location>
        <begin position="336"/>
        <end position="354"/>
    </location>
</feature>
<sequence>MNISCTLTLSKSLENNILAFKNIFPDDRMLVIRRLENKYLSAAKCCVIYFQEMVDNELINENIIQPILGNNLSEGISCDNLLQDIQDKVIAVNGVIMSEDINIILDSLISGDTIFLLEGYEKVLIIASRGYGGRAITEPDSSRSVRGPRAGFTESINVNISLIRRIIRTPDLKLKFKELGERTHTRVCICYIEGVALEGILKEVEKRLDQIQLDGILDSGYIQELIRDAPFSPFETVGYSEKPDAVAGKLLEGRIAILVDGSPFALTAPFIITEVAQISEDYYNNYIFASINRFIRITAAIFSVSIPSLYLAVVTFHQEMLPTPLLLSISAGRQGVPFPTVLSLIVMLALFDLLREASVRMPASVSQAINIVGTLVIGQALVEAKLVSPIIIIITALTGILSLLNISMVGAAMVLRTLLIISTSILGIYGFLLGFILTLIHLMSIRSFGVPYMLNLSTVKNHDFQDVWIRVPWWEMTLRPKIIGAKNLIRQPIRKNKRK</sequence>
<organism evidence="4 5">
    <name type="scientific">Clostridium tanneri</name>
    <dbReference type="NCBI Taxonomy" id="3037988"/>
    <lineage>
        <taxon>Bacteria</taxon>
        <taxon>Bacillati</taxon>
        <taxon>Bacillota</taxon>
        <taxon>Clostridia</taxon>
        <taxon>Eubacteriales</taxon>
        <taxon>Clostridiaceae</taxon>
        <taxon>Clostridium</taxon>
    </lineage>
</organism>
<comment type="similarity">
    <text evidence="1">Belongs to the GerABKA family.</text>
</comment>
<dbReference type="PANTHER" id="PTHR22550">
    <property type="entry name" value="SPORE GERMINATION PROTEIN"/>
    <property type="match status" value="1"/>
</dbReference>
<evidence type="ECO:0000256" key="3">
    <source>
        <dbReference type="SAM" id="Phobius"/>
    </source>
</evidence>
<proteinExistence type="inferred from homology"/>
<evidence type="ECO:0000256" key="1">
    <source>
        <dbReference type="ARBA" id="ARBA00005278"/>
    </source>
</evidence>
<feature type="transmembrane region" description="Helical" evidence="3">
    <location>
        <begin position="387"/>
        <end position="406"/>
    </location>
</feature>
<feature type="transmembrane region" description="Helical" evidence="3">
    <location>
        <begin position="294"/>
        <end position="316"/>
    </location>
</feature>
<keyword evidence="3" id="KW-1133">Transmembrane helix</keyword>
<dbReference type="PIRSF" id="PIRSF005690">
    <property type="entry name" value="GerBA"/>
    <property type="match status" value="1"/>
</dbReference>
<evidence type="ECO:0000256" key="2">
    <source>
        <dbReference type="ARBA" id="ARBA00023136"/>
    </source>
</evidence>
<dbReference type="RefSeq" id="WP_318799091.1">
    <property type="nucleotide sequence ID" value="NZ_JARUJP010000030.1"/>
</dbReference>
<dbReference type="EMBL" id="JARUJP010000030">
    <property type="protein sequence ID" value="MDW8802857.1"/>
    <property type="molecule type" value="Genomic_DNA"/>
</dbReference>
<evidence type="ECO:0000313" key="4">
    <source>
        <dbReference type="EMBL" id="MDW8802857.1"/>
    </source>
</evidence>
<gene>
    <name evidence="4" type="ORF">P8V03_17060</name>
</gene>
<evidence type="ECO:0000313" key="5">
    <source>
        <dbReference type="Proteomes" id="UP001281656"/>
    </source>
</evidence>
<keyword evidence="3" id="KW-0812">Transmembrane</keyword>
<dbReference type="PANTHER" id="PTHR22550:SF5">
    <property type="entry name" value="LEUCINE ZIPPER PROTEIN 4"/>
    <property type="match status" value="1"/>
</dbReference>
<name>A0ABU4JXM0_9CLOT</name>
<reference evidence="4 5" key="1">
    <citation type="submission" date="2023-04" db="EMBL/GenBank/DDBJ databases">
        <title>Clostridium tannerae sp. nov., isolated from the fecal material of an alpaca.</title>
        <authorList>
            <person name="Miller S."/>
            <person name="Hendry M."/>
            <person name="King J."/>
            <person name="Sankaranarayanan K."/>
            <person name="Lawson P.A."/>
        </authorList>
    </citation>
    <scope>NUCLEOTIDE SEQUENCE [LARGE SCALE GENOMIC DNA]</scope>
    <source>
        <strain evidence="4 5">A1-XYC3</strain>
    </source>
</reference>